<dbReference type="AlphaFoldDB" id="A0A9X0R442"/>
<name>A0A9X0R442_9PROT</name>
<reference evidence="1" key="1">
    <citation type="submission" date="2020-08" db="EMBL/GenBank/DDBJ databases">
        <authorList>
            <person name="Hu Y."/>
            <person name="Nguyen S.V."/>
            <person name="Li F."/>
            <person name="Fanning S."/>
        </authorList>
    </citation>
    <scope>NUCLEOTIDE SEQUENCE</scope>
    <source>
        <strain evidence="1">SYSU D8009</strain>
    </source>
</reference>
<organism evidence="1 2">
    <name type="scientific">Siccirubricoccus deserti</name>
    <dbReference type="NCBI Taxonomy" id="2013562"/>
    <lineage>
        <taxon>Bacteria</taxon>
        <taxon>Pseudomonadati</taxon>
        <taxon>Pseudomonadota</taxon>
        <taxon>Alphaproteobacteria</taxon>
        <taxon>Acetobacterales</taxon>
        <taxon>Roseomonadaceae</taxon>
        <taxon>Siccirubricoccus</taxon>
    </lineage>
</organism>
<dbReference type="RefSeq" id="WP_186773833.1">
    <property type="nucleotide sequence ID" value="NZ_JACOMF010000118.1"/>
</dbReference>
<keyword evidence="2" id="KW-1185">Reference proteome</keyword>
<gene>
    <name evidence="1" type="ORF">H7965_28080</name>
</gene>
<dbReference type="EMBL" id="JACOMF010000118">
    <property type="protein sequence ID" value="MBC4019099.1"/>
    <property type="molecule type" value="Genomic_DNA"/>
</dbReference>
<evidence type="ECO:0000313" key="1">
    <source>
        <dbReference type="EMBL" id="MBC4019099.1"/>
    </source>
</evidence>
<protein>
    <submittedName>
        <fullName evidence="1">Uncharacterized protein</fullName>
    </submittedName>
</protein>
<sequence length="85" mass="8956">MTATLVVALEVARALHAGDPASQLLRTIRDAGAQLYPMPAFAPGEPGERTFLIEAPPGSEAALCAKLLRMRGVEACYVKPQDAPP</sequence>
<comment type="caution">
    <text evidence="1">The sequence shown here is derived from an EMBL/GenBank/DDBJ whole genome shotgun (WGS) entry which is preliminary data.</text>
</comment>
<dbReference type="Proteomes" id="UP000600101">
    <property type="component" value="Unassembled WGS sequence"/>
</dbReference>
<accession>A0A9X0R442</accession>
<proteinExistence type="predicted"/>
<evidence type="ECO:0000313" key="2">
    <source>
        <dbReference type="Proteomes" id="UP000600101"/>
    </source>
</evidence>